<dbReference type="InterPro" id="IPR003593">
    <property type="entry name" value="AAA+_ATPase"/>
</dbReference>
<keyword evidence="7" id="KW-0378">Hydrolase</keyword>
<feature type="compositionally biased region" description="Basic and acidic residues" evidence="5">
    <location>
        <begin position="373"/>
        <end position="384"/>
    </location>
</feature>
<dbReference type="PANTHER" id="PTHR42781:SF4">
    <property type="entry name" value="SPERMIDINE_PUTRESCINE IMPORT ATP-BINDING PROTEIN POTA"/>
    <property type="match status" value="1"/>
</dbReference>
<keyword evidence="1" id="KW-0813">Transport</keyword>
<evidence type="ECO:0000256" key="2">
    <source>
        <dbReference type="ARBA" id="ARBA00022741"/>
    </source>
</evidence>
<dbReference type="Gene3D" id="3.40.50.300">
    <property type="entry name" value="P-loop containing nucleotide triphosphate hydrolases"/>
    <property type="match status" value="1"/>
</dbReference>
<dbReference type="InterPro" id="IPR050093">
    <property type="entry name" value="ABC_SmlMolc_Importer"/>
</dbReference>
<dbReference type="SUPFAM" id="SSF50331">
    <property type="entry name" value="MOP-like"/>
    <property type="match status" value="1"/>
</dbReference>
<dbReference type="GO" id="GO:0016787">
    <property type="term" value="F:hydrolase activity"/>
    <property type="evidence" value="ECO:0007669"/>
    <property type="project" value="UniProtKB-KW"/>
</dbReference>
<keyword evidence="3" id="KW-0067">ATP-binding</keyword>
<keyword evidence="8" id="KW-1185">Reference proteome</keyword>
<protein>
    <submittedName>
        <fullName evidence="7">ATPase component (PotA)</fullName>
        <ecNumber evidence="7">3.6.3.30</ecNumber>
        <ecNumber evidence="7">3.6.3.31</ecNumber>
    </submittedName>
</protein>
<dbReference type="InterPro" id="IPR017871">
    <property type="entry name" value="ABC_transporter-like_CS"/>
</dbReference>
<dbReference type="SMART" id="SM00382">
    <property type="entry name" value="AAA"/>
    <property type="match status" value="1"/>
</dbReference>
<dbReference type="EC" id="3.6.3.31" evidence="7"/>
<proteinExistence type="predicted"/>
<evidence type="ECO:0000259" key="6">
    <source>
        <dbReference type="PROSITE" id="PS50893"/>
    </source>
</evidence>
<dbReference type="Proteomes" id="UP001314261">
    <property type="component" value="Unassembled WGS sequence"/>
</dbReference>
<organism evidence="7 8">
    <name type="scientific">Fructobacillus fructosus</name>
    <dbReference type="NCBI Taxonomy" id="1631"/>
    <lineage>
        <taxon>Bacteria</taxon>
        <taxon>Bacillati</taxon>
        <taxon>Bacillota</taxon>
        <taxon>Bacilli</taxon>
        <taxon>Lactobacillales</taxon>
        <taxon>Lactobacillaceae</taxon>
        <taxon>Fructobacillus</taxon>
    </lineage>
</organism>
<name>A0ABM9N1D0_9LACO</name>
<gene>
    <name evidence="7" type="ORF">R54839_PPFHFPJH_01555</name>
</gene>
<feature type="domain" description="ABC transporter" evidence="6">
    <location>
        <begin position="8"/>
        <end position="238"/>
    </location>
</feature>
<reference evidence="7 8" key="1">
    <citation type="submission" date="2023-10" db="EMBL/GenBank/DDBJ databases">
        <authorList>
            <person name="Botero Cardona J."/>
        </authorList>
    </citation>
    <scope>NUCLEOTIDE SEQUENCE [LARGE SCALE GENOMIC DNA]</scope>
    <source>
        <strain evidence="7 8">R-54839</strain>
    </source>
</reference>
<feature type="region of interest" description="Disordered" evidence="5">
    <location>
        <begin position="360"/>
        <end position="384"/>
    </location>
</feature>
<dbReference type="InterPro" id="IPR008995">
    <property type="entry name" value="Mo/tungstate-bd_C_term_dom"/>
</dbReference>
<dbReference type="InterPro" id="IPR003439">
    <property type="entry name" value="ABC_transporter-like_ATP-bd"/>
</dbReference>
<dbReference type="Pfam" id="PF00005">
    <property type="entry name" value="ABC_tran"/>
    <property type="match status" value="1"/>
</dbReference>
<sequence>MQVNENILEFKQVALSFGETEVLKNIDLELDSGQFYTLLGPSGSGKSTILKLISGQLQPSSGQVIFDGKVINDLPAEKRRVNTVFQNYSLFPNMNVFDNVAFGPRLKKMPEEAIEEKVKEMLALVKLAGYENREINELSGGQQQRVAIARALANDPELLLLDEPLSALDYKLRKVLQTELRTIQRRLGITFVFVTHDQEEALAMSDWIFVMNDGVIQQQGTPEDIYDEPVNHFVANFIGESNIVPGVMKSDYVVHFVGKDFENVDAGMRPNEAVEVVLRPEDLDLTTPEKGKLVVTIKNQSFRGDYYEIMAQDDDLNLWQVQATNPAVIGSRVGLTFDPEDIHIMRYNESEAEFDARLEAYEDDETPTDPSDSADKVPEVFDHE</sequence>
<dbReference type="PROSITE" id="PS50893">
    <property type="entry name" value="ABC_TRANSPORTER_2"/>
    <property type="match status" value="1"/>
</dbReference>
<dbReference type="RefSeq" id="WP_010691167.1">
    <property type="nucleotide sequence ID" value="NZ_CAUZLK010000010.1"/>
</dbReference>
<evidence type="ECO:0000256" key="1">
    <source>
        <dbReference type="ARBA" id="ARBA00022448"/>
    </source>
</evidence>
<dbReference type="EC" id="3.6.3.30" evidence="7"/>
<dbReference type="Gene3D" id="2.40.50.100">
    <property type="match status" value="1"/>
</dbReference>
<accession>A0ABM9N1D0</accession>
<dbReference type="InterPro" id="IPR013611">
    <property type="entry name" value="Transp-assoc_OB_typ2"/>
</dbReference>
<keyword evidence="2" id="KW-0547">Nucleotide-binding</keyword>
<keyword evidence="4" id="KW-1278">Translocase</keyword>
<evidence type="ECO:0000256" key="4">
    <source>
        <dbReference type="ARBA" id="ARBA00022967"/>
    </source>
</evidence>
<evidence type="ECO:0000313" key="8">
    <source>
        <dbReference type="Proteomes" id="UP001314261"/>
    </source>
</evidence>
<evidence type="ECO:0000313" key="7">
    <source>
        <dbReference type="EMBL" id="CAK1253591.1"/>
    </source>
</evidence>
<dbReference type="InterPro" id="IPR027417">
    <property type="entry name" value="P-loop_NTPase"/>
</dbReference>
<evidence type="ECO:0000256" key="3">
    <source>
        <dbReference type="ARBA" id="ARBA00022840"/>
    </source>
</evidence>
<evidence type="ECO:0000256" key="5">
    <source>
        <dbReference type="SAM" id="MobiDB-lite"/>
    </source>
</evidence>
<dbReference type="PROSITE" id="PS00211">
    <property type="entry name" value="ABC_TRANSPORTER_1"/>
    <property type="match status" value="1"/>
</dbReference>
<dbReference type="Pfam" id="PF08402">
    <property type="entry name" value="TOBE_2"/>
    <property type="match status" value="1"/>
</dbReference>
<dbReference type="EMBL" id="CAUZLR010000012">
    <property type="protein sequence ID" value="CAK1253591.1"/>
    <property type="molecule type" value="Genomic_DNA"/>
</dbReference>
<dbReference type="PANTHER" id="PTHR42781">
    <property type="entry name" value="SPERMIDINE/PUTRESCINE IMPORT ATP-BINDING PROTEIN POTA"/>
    <property type="match status" value="1"/>
</dbReference>
<comment type="caution">
    <text evidence="7">The sequence shown here is derived from an EMBL/GenBank/DDBJ whole genome shotgun (WGS) entry which is preliminary data.</text>
</comment>
<dbReference type="SUPFAM" id="SSF52540">
    <property type="entry name" value="P-loop containing nucleoside triphosphate hydrolases"/>
    <property type="match status" value="1"/>
</dbReference>